<dbReference type="AlphaFoldDB" id="A0A563UDC8"/>
<accession>A0A563UDC8</accession>
<dbReference type="RefSeq" id="WP_146381847.1">
    <property type="nucleotide sequence ID" value="NZ_VOEJ01000004.1"/>
</dbReference>
<proteinExistence type="predicted"/>
<comment type="caution">
    <text evidence="1">The sequence shown here is derived from an EMBL/GenBank/DDBJ whole genome shotgun (WGS) entry which is preliminary data.</text>
</comment>
<dbReference type="Proteomes" id="UP000320042">
    <property type="component" value="Unassembled WGS sequence"/>
</dbReference>
<sequence length="348" mass="39188">MAQPPVQLIKLQPAGPAINTFKYHIAKVVSAGKASATGNLIETGIDKKPSTLKVQIDGGSFVLEKFMKASVESADKATPVIVQIKTLKVTEALLPNGRINGSLSTAIEFSLQKPDTILYLTDYKATSAYQRNAGNAKQIEPLLATTLRNSMVYLDNWINANADNNIKLAKAVKSTFKYHSEQPEGDTIYYDANRPLKWQDFQAPQPRYSKFGAEIFASLGYAEQTKLSKGIIEVEIDLKVYMPKSASWVLERSSYGLNHEQRHYDIVRLVAEHFRKKIEETALPVDNYDGPINVAYFDALYELDKLQKQYDAETEHGINRYQQEIWNKKISDELYKLGIKQSQELSSL</sequence>
<name>A0A563UDC8_9SPHI</name>
<organism evidence="1 2">
    <name type="scientific">Mucilaginibacter pallidiroseus</name>
    <dbReference type="NCBI Taxonomy" id="2599295"/>
    <lineage>
        <taxon>Bacteria</taxon>
        <taxon>Pseudomonadati</taxon>
        <taxon>Bacteroidota</taxon>
        <taxon>Sphingobacteriia</taxon>
        <taxon>Sphingobacteriales</taxon>
        <taxon>Sphingobacteriaceae</taxon>
        <taxon>Mucilaginibacter</taxon>
    </lineage>
</organism>
<evidence type="ECO:0000313" key="1">
    <source>
        <dbReference type="EMBL" id="TWR29358.1"/>
    </source>
</evidence>
<protein>
    <recommendedName>
        <fullName evidence="3">DUF922 domain-containing protein</fullName>
    </recommendedName>
</protein>
<reference evidence="1 2" key="1">
    <citation type="submission" date="2019-07" db="EMBL/GenBank/DDBJ databases">
        <authorList>
            <person name="Kim J."/>
        </authorList>
    </citation>
    <scope>NUCLEOTIDE SEQUENCE [LARGE SCALE GENOMIC DNA]</scope>
    <source>
        <strain evidence="2">dk17</strain>
    </source>
</reference>
<evidence type="ECO:0000313" key="2">
    <source>
        <dbReference type="Proteomes" id="UP000320042"/>
    </source>
</evidence>
<keyword evidence="2" id="KW-1185">Reference proteome</keyword>
<dbReference type="OrthoDB" id="5431540at2"/>
<dbReference type="EMBL" id="VOEJ01000004">
    <property type="protein sequence ID" value="TWR29358.1"/>
    <property type="molecule type" value="Genomic_DNA"/>
</dbReference>
<gene>
    <name evidence="1" type="ORF">FPZ43_10405</name>
</gene>
<evidence type="ECO:0008006" key="3">
    <source>
        <dbReference type="Google" id="ProtNLM"/>
    </source>
</evidence>